<dbReference type="GO" id="GO:0005886">
    <property type="term" value="C:plasma membrane"/>
    <property type="evidence" value="ECO:0007669"/>
    <property type="project" value="UniProtKB-SubCell"/>
</dbReference>
<dbReference type="PANTHER" id="PTHR43266">
    <property type="entry name" value="MACROLIDE-EFFLUX PROTEIN"/>
    <property type="match status" value="1"/>
</dbReference>
<evidence type="ECO:0000313" key="8">
    <source>
        <dbReference type="EMBL" id="KAB3530214.1"/>
    </source>
</evidence>
<evidence type="ECO:0000256" key="2">
    <source>
        <dbReference type="ARBA" id="ARBA00022448"/>
    </source>
</evidence>
<proteinExistence type="predicted"/>
<feature type="transmembrane region" description="Helical" evidence="7">
    <location>
        <begin position="85"/>
        <end position="107"/>
    </location>
</feature>
<dbReference type="RefSeq" id="WP_151862272.1">
    <property type="nucleotide sequence ID" value="NZ_WBZC01000071.1"/>
</dbReference>
<feature type="transmembrane region" description="Helical" evidence="7">
    <location>
        <begin position="20"/>
        <end position="46"/>
    </location>
</feature>
<evidence type="ECO:0000256" key="6">
    <source>
        <dbReference type="ARBA" id="ARBA00023136"/>
    </source>
</evidence>
<evidence type="ECO:0000256" key="7">
    <source>
        <dbReference type="SAM" id="Phobius"/>
    </source>
</evidence>
<feature type="transmembrane region" description="Helical" evidence="7">
    <location>
        <begin position="332"/>
        <end position="356"/>
    </location>
</feature>
<keyword evidence="9" id="KW-1185">Reference proteome</keyword>
<comment type="subcellular location">
    <subcellularLocation>
        <location evidence="1">Cell membrane</location>
        <topology evidence="1">Multi-pass membrane protein</topology>
    </subcellularLocation>
</comment>
<feature type="transmembrane region" description="Helical" evidence="7">
    <location>
        <begin position="368"/>
        <end position="391"/>
    </location>
</feature>
<dbReference type="CDD" id="cd06173">
    <property type="entry name" value="MFS_MefA_like"/>
    <property type="match status" value="1"/>
</dbReference>
<keyword evidence="5 7" id="KW-1133">Transmembrane helix</keyword>
<keyword evidence="6 7" id="KW-0472">Membrane</keyword>
<keyword evidence="3" id="KW-1003">Cell membrane</keyword>
<dbReference type="GO" id="GO:0022857">
    <property type="term" value="F:transmembrane transporter activity"/>
    <property type="evidence" value="ECO:0007669"/>
    <property type="project" value="InterPro"/>
</dbReference>
<dbReference type="PANTHER" id="PTHR43266:SF9">
    <property type="entry name" value="PERMEASE, MAJOR FACILITATOR SUPERFAMILY-RELATED"/>
    <property type="match status" value="1"/>
</dbReference>
<dbReference type="Proteomes" id="UP000432715">
    <property type="component" value="Unassembled WGS sequence"/>
</dbReference>
<keyword evidence="2" id="KW-0813">Transport</keyword>
<evidence type="ECO:0000256" key="3">
    <source>
        <dbReference type="ARBA" id="ARBA00022475"/>
    </source>
</evidence>
<evidence type="ECO:0000256" key="1">
    <source>
        <dbReference type="ARBA" id="ARBA00004651"/>
    </source>
</evidence>
<feature type="transmembrane region" description="Helical" evidence="7">
    <location>
        <begin position="180"/>
        <end position="199"/>
    </location>
</feature>
<comment type="caution">
    <text evidence="8">The sequence shown here is derived from an EMBL/GenBank/DDBJ whole genome shotgun (WGS) entry which is preliminary data.</text>
</comment>
<dbReference type="SUPFAM" id="SSF103473">
    <property type="entry name" value="MFS general substrate transporter"/>
    <property type="match status" value="1"/>
</dbReference>
<reference evidence="8 9" key="1">
    <citation type="submission" date="2019-10" db="EMBL/GenBank/DDBJ databases">
        <title>Alkaliphilus serpentinus sp. nov. and Alkaliphilus pronyensis sp. nov., two novel anaerobic alkaliphilic species isolated from the serpentinized-hosted hydrothermal field of the Prony Bay (New Caledonia).</title>
        <authorList>
            <person name="Postec A."/>
        </authorList>
    </citation>
    <scope>NUCLEOTIDE SEQUENCE [LARGE SCALE GENOMIC DNA]</scope>
    <source>
        <strain evidence="8 9">LacV</strain>
    </source>
</reference>
<feature type="transmembrane region" description="Helical" evidence="7">
    <location>
        <begin position="268"/>
        <end position="287"/>
    </location>
</feature>
<feature type="transmembrane region" description="Helical" evidence="7">
    <location>
        <begin position="299"/>
        <end position="320"/>
    </location>
</feature>
<evidence type="ECO:0000256" key="5">
    <source>
        <dbReference type="ARBA" id="ARBA00022989"/>
    </source>
</evidence>
<feature type="transmembrane region" description="Helical" evidence="7">
    <location>
        <begin position="155"/>
        <end position="174"/>
    </location>
</feature>
<dbReference type="Gene3D" id="1.20.1250.20">
    <property type="entry name" value="MFS general substrate transporter like domains"/>
    <property type="match status" value="1"/>
</dbReference>
<dbReference type="AlphaFoldDB" id="A0A6I0FBX0"/>
<feature type="transmembrane region" description="Helical" evidence="7">
    <location>
        <begin position="52"/>
        <end position="73"/>
    </location>
</feature>
<feature type="transmembrane region" description="Helical" evidence="7">
    <location>
        <begin position="397"/>
        <end position="415"/>
    </location>
</feature>
<dbReference type="Pfam" id="PF07690">
    <property type="entry name" value="MFS_1"/>
    <property type="match status" value="1"/>
</dbReference>
<dbReference type="OrthoDB" id="9775268at2"/>
<accession>A0A6I0FBX0</accession>
<dbReference type="InterPro" id="IPR011701">
    <property type="entry name" value="MFS"/>
</dbReference>
<evidence type="ECO:0000256" key="4">
    <source>
        <dbReference type="ARBA" id="ARBA00022692"/>
    </source>
</evidence>
<dbReference type="InterPro" id="IPR036259">
    <property type="entry name" value="MFS_trans_sf"/>
</dbReference>
<dbReference type="EMBL" id="WBZC01000071">
    <property type="protein sequence ID" value="KAB3530214.1"/>
    <property type="molecule type" value="Genomic_DNA"/>
</dbReference>
<sequence length="417" mass="45845">MTTSQKEMFNGYDKREIANIGLFSLGKFISIFGSSIYTFAVGLYILQQTGSGLSFATTLVLGTIPMVLINPFAGVLADRINKKKLVVAMDILNGALLLAVYYISLLWGVKLTIIYFSTFLISVFTSIFSVSIETAKPNMVTNKRLMNINSVSKSIDSLSGILGPMIGGIVFVSVDITHFILFNGLSFIFSGILELFIDFKYNPVKAPKGNRGIHFKKDIKEGLRYIKENESIAKLTGTFVYLNFFIGLSITIPLPFIITEALALNSSYYGIIQGGFPIGMIIGALMVKTISQKTPYKRLLKIMCFIISALMILIGVPVLLSELQLPHTYYLLYYSTISILIGCAIALVDIPILHQLQTTIPEEYRGRVLSIGIAISKAVLPIALISSGILVNHLPATILPITGGFLLFITNKTVYRD</sequence>
<organism evidence="8 9">
    <name type="scientific">Alkaliphilus pronyensis</name>
    <dbReference type="NCBI Taxonomy" id="1482732"/>
    <lineage>
        <taxon>Bacteria</taxon>
        <taxon>Bacillati</taxon>
        <taxon>Bacillota</taxon>
        <taxon>Clostridia</taxon>
        <taxon>Peptostreptococcales</taxon>
        <taxon>Natronincolaceae</taxon>
        <taxon>Alkaliphilus</taxon>
    </lineage>
</organism>
<feature type="transmembrane region" description="Helical" evidence="7">
    <location>
        <begin position="239"/>
        <end position="262"/>
    </location>
</feature>
<name>A0A6I0FBX0_9FIRM</name>
<keyword evidence="4 7" id="KW-0812">Transmembrane</keyword>
<feature type="transmembrane region" description="Helical" evidence="7">
    <location>
        <begin position="113"/>
        <end position="134"/>
    </location>
</feature>
<evidence type="ECO:0000313" key="9">
    <source>
        <dbReference type="Proteomes" id="UP000432715"/>
    </source>
</evidence>
<gene>
    <name evidence="8" type="ORF">F8154_14180</name>
</gene>
<protein>
    <submittedName>
        <fullName evidence="8">MFS transporter</fullName>
    </submittedName>
</protein>